<dbReference type="UniPathway" id="UPA00060">
    <property type="reaction ID" value="UER00142"/>
</dbReference>
<feature type="binding site" evidence="2">
    <location>
        <position position="45"/>
    </location>
    <ligand>
        <name>Mg(2+)</name>
        <dbReference type="ChEBI" id="CHEBI:18420"/>
        <label>2</label>
    </ligand>
</feature>
<feature type="binding site" evidence="2">
    <location>
        <position position="217"/>
    </location>
    <ligand>
        <name>ATP</name>
        <dbReference type="ChEBI" id="CHEBI:30616"/>
    </ligand>
</feature>
<dbReference type="GO" id="GO:0009228">
    <property type="term" value="P:thiamine biosynthetic process"/>
    <property type="evidence" value="ECO:0007669"/>
    <property type="project" value="UniProtKB-KW"/>
</dbReference>
<feature type="binding site" evidence="2">
    <location>
        <position position="73"/>
    </location>
    <ligand>
        <name>Mg(2+)</name>
        <dbReference type="ChEBI" id="CHEBI:18420"/>
        <label>2</label>
    </ligand>
</feature>
<evidence type="ECO:0000313" key="6">
    <source>
        <dbReference type="Proteomes" id="UP000309061"/>
    </source>
</evidence>
<dbReference type="KEGG" id="mhey:H2LOC_006700"/>
<feature type="binding site" evidence="2">
    <location>
        <position position="218"/>
    </location>
    <ligand>
        <name>Mg(2+)</name>
        <dbReference type="ChEBI" id="CHEBI:18420"/>
        <label>5</label>
    </ligand>
</feature>
<dbReference type="GO" id="GO:0000287">
    <property type="term" value="F:magnesium ion binding"/>
    <property type="evidence" value="ECO:0007669"/>
    <property type="project" value="UniProtKB-UniRule"/>
</dbReference>
<evidence type="ECO:0000259" key="4">
    <source>
        <dbReference type="Pfam" id="PF02769"/>
    </source>
</evidence>
<comment type="miscellaneous">
    <text evidence="2">Reaction mechanism of ThiL seems to utilize a direct, inline transfer of the gamma-phosphate of ATP to TMP rather than a phosphorylated enzyme intermediate.</text>
</comment>
<dbReference type="CDD" id="cd02194">
    <property type="entry name" value="ThiL"/>
    <property type="match status" value="1"/>
</dbReference>
<keyword evidence="2 5" id="KW-0418">Kinase</keyword>
<comment type="catalytic activity">
    <reaction evidence="2">
        <text>thiamine phosphate + ATP = thiamine diphosphate + ADP</text>
        <dbReference type="Rhea" id="RHEA:15913"/>
        <dbReference type="ChEBI" id="CHEBI:30616"/>
        <dbReference type="ChEBI" id="CHEBI:37575"/>
        <dbReference type="ChEBI" id="CHEBI:58937"/>
        <dbReference type="ChEBI" id="CHEBI:456216"/>
        <dbReference type="EC" id="2.7.4.16"/>
    </reaction>
</comment>
<feature type="binding site" evidence="2">
    <location>
        <position position="147"/>
    </location>
    <ligand>
        <name>ATP</name>
        <dbReference type="ChEBI" id="CHEBI:30616"/>
    </ligand>
</feature>
<dbReference type="Pfam" id="PF00586">
    <property type="entry name" value="AIRS"/>
    <property type="match status" value="1"/>
</dbReference>
<feature type="binding site" evidence="2">
    <location>
        <position position="43"/>
    </location>
    <ligand>
        <name>Mg(2+)</name>
        <dbReference type="ChEBI" id="CHEBI:18420"/>
        <label>4</label>
    </ligand>
</feature>
<keyword evidence="2 5" id="KW-0808">Transferase</keyword>
<sequence length="326" mass="34158">MDRRYTEDELIAKLFAPLAGPAALGLMDDAALLPPCVNPMVATVDALVAGVHFFPEDPADSIAKKALRANLSDLAAKGAEPIGFLLALALPPDWTNQWLEAFAAGLAEDCKAFGCPLLGGDTVATPGPLTLSITALGEAAQGSFVGRSGARPGDALYVSGTIGDAALGLRLRRDAALRAGLSPKARDYLLERYLLPRPRLALAPLLRTSASAAMDVSDGLVGDLAKLARASRVAARVTTRDIPLSEAAREAIAIDPTLFELALTGGDDYEILFCARGNASEIERLASAASAPCVMIGEIIAGDGETIFLDAQENIMKFNRLSFSHF</sequence>
<gene>
    <name evidence="2 5" type="primary">thiL</name>
    <name evidence="5" type="ORF">H2LOC_006700</name>
</gene>
<feature type="binding site" evidence="2">
    <location>
        <position position="215"/>
    </location>
    <ligand>
        <name>Mg(2+)</name>
        <dbReference type="ChEBI" id="CHEBI:18420"/>
        <label>3</label>
    </ligand>
</feature>
<comment type="similarity">
    <text evidence="2">Belongs to the thiamine-monophosphate kinase family.</text>
</comment>
<dbReference type="OrthoDB" id="9802811at2"/>
<dbReference type="AlphaFoldDB" id="A0A6B8KG53"/>
<feature type="binding site" evidence="2">
    <location>
        <begin position="120"/>
        <end position="121"/>
    </location>
    <ligand>
        <name>ATP</name>
        <dbReference type="ChEBI" id="CHEBI:30616"/>
    </ligand>
</feature>
<feature type="binding site" evidence="2">
    <location>
        <position position="73"/>
    </location>
    <ligand>
        <name>Mg(2+)</name>
        <dbReference type="ChEBI" id="CHEBI:18420"/>
        <label>3</label>
    </ligand>
</feature>
<dbReference type="SUPFAM" id="SSF55326">
    <property type="entry name" value="PurM N-terminal domain-like"/>
    <property type="match status" value="1"/>
</dbReference>
<feature type="binding site" evidence="2">
    <location>
        <position position="73"/>
    </location>
    <ligand>
        <name>Mg(2+)</name>
        <dbReference type="ChEBI" id="CHEBI:18420"/>
        <label>4</label>
    </ligand>
</feature>
<feature type="binding site" evidence="2">
    <location>
        <position position="52"/>
    </location>
    <ligand>
        <name>substrate</name>
    </ligand>
</feature>
<feature type="binding site" evidence="2">
    <location>
        <position position="29"/>
    </location>
    <ligand>
        <name>Mg(2+)</name>
        <dbReference type="ChEBI" id="CHEBI:18420"/>
        <label>4</label>
    </ligand>
</feature>
<dbReference type="InterPro" id="IPR036676">
    <property type="entry name" value="PurM-like_C_sf"/>
</dbReference>
<evidence type="ECO:0000256" key="2">
    <source>
        <dbReference type="HAMAP-Rule" id="MF_02128"/>
    </source>
</evidence>
<keyword evidence="2" id="KW-0460">Magnesium</keyword>
<dbReference type="InterPro" id="IPR010918">
    <property type="entry name" value="PurM-like_C_dom"/>
</dbReference>
<reference evidence="5 6" key="1">
    <citation type="submission" date="2019-11" db="EMBL/GenBank/DDBJ databases">
        <title>The genome sequence of Methylocystis heyeri.</title>
        <authorList>
            <person name="Oshkin I.Y."/>
            <person name="Miroshnikov K."/>
            <person name="Dedysh S.N."/>
        </authorList>
    </citation>
    <scope>NUCLEOTIDE SEQUENCE [LARGE SCALE GENOMIC DNA]</scope>
    <source>
        <strain evidence="5 6">H2</strain>
    </source>
</reference>
<feature type="binding site" evidence="2">
    <location>
        <position position="121"/>
    </location>
    <ligand>
        <name>Mg(2+)</name>
        <dbReference type="ChEBI" id="CHEBI:18420"/>
        <label>1</label>
    </ligand>
</feature>
<feature type="binding site" evidence="2">
    <location>
        <position position="323"/>
    </location>
    <ligand>
        <name>substrate</name>
    </ligand>
</feature>
<dbReference type="PANTHER" id="PTHR30270:SF0">
    <property type="entry name" value="THIAMINE-MONOPHOSPHATE KINASE"/>
    <property type="match status" value="1"/>
</dbReference>
<keyword evidence="2" id="KW-0547">Nucleotide-binding</keyword>
<keyword evidence="2" id="KW-0067">ATP-binding</keyword>
<feature type="binding site" evidence="2">
    <location>
        <position position="45"/>
    </location>
    <ligand>
        <name>Mg(2+)</name>
        <dbReference type="ChEBI" id="CHEBI:18420"/>
        <label>1</label>
    </ligand>
</feature>
<dbReference type="InterPro" id="IPR016188">
    <property type="entry name" value="PurM-like_N"/>
</dbReference>
<dbReference type="RefSeq" id="WP_136495692.1">
    <property type="nucleotide sequence ID" value="NZ_CP046052.1"/>
</dbReference>
<comment type="function">
    <text evidence="2">Catalyzes the ATP-dependent phosphorylation of thiamine-monophosphate (TMP) to form thiamine-pyrophosphate (TPP), the active form of vitamin B1.</text>
</comment>
<dbReference type="PANTHER" id="PTHR30270">
    <property type="entry name" value="THIAMINE-MONOPHOSPHATE KINASE"/>
    <property type="match status" value="1"/>
</dbReference>
<feature type="domain" description="PurM-like C-terminal" evidence="4">
    <location>
        <begin position="151"/>
        <end position="309"/>
    </location>
</feature>
<keyword evidence="6" id="KW-1185">Reference proteome</keyword>
<comment type="pathway">
    <text evidence="2">Cofactor biosynthesis; thiamine diphosphate biosynthesis; thiamine diphosphate from thiamine phosphate: step 1/1.</text>
</comment>
<proteinExistence type="inferred from homology"/>
<evidence type="ECO:0000259" key="3">
    <source>
        <dbReference type="Pfam" id="PF00586"/>
    </source>
</evidence>
<evidence type="ECO:0000256" key="1">
    <source>
        <dbReference type="ARBA" id="ARBA00022977"/>
    </source>
</evidence>
<organism evidence="5 6">
    <name type="scientific">Methylocystis heyeri</name>
    <dbReference type="NCBI Taxonomy" id="391905"/>
    <lineage>
        <taxon>Bacteria</taxon>
        <taxon>Pseudomonadati</taxon>
        <taxon>Pseudomonadota</taxon>
        <taxon>Alphaproteobacteria</taxon>
        <taxon>Hyphomicrobiales</taxon>
        <taxon>Methylocystaceae</taxon>
        <taxon>Methylocystis</taxon>
    </lineage>
</organism>
<dbReference type="EMBL" id="CP046052">
    <property type="protein sequence ID" value="QGM45410.1"/>
    <property type="molecule type" value="Genomic_DNA"/>
</dbReference>
<accession>A0A6B8KG53</accession>
<dbReference type="GO" id="GO:0005524">
    <property type="term" value="F:ATP binding"/>
    <property type="evidence" value="ECO:0007669"/>
    <property type="project" value="UniProtKB-UniRule"/>
</dbReference>
<dbReference type="PIRSF" id="PIRSF005303">
    <property type="entry name" value="Thiam_monoph_kin"/>
    <property type="match status" value="1"/>
</dbReference>
<evidence type="ECO:0000313" key="5">
    <source>
        <dbReference type="EMBL" id="QGM45410.1"/>
    </source>
</evidence>
<dbReference type="Proteomes" id="UP000309061">
    <property type="component" value="Chromosome"/>
</dbReference>
<keyword evidence="2" id="KW-0479">Metal-binding</keyword>
<comment type="caution">
    <text evidence="2">Lacks conserved residue(s) required for the propagation of feature annotation.</text>
</comment>
<dbReference type="GO" id="GO:0009030">
    <property type="term" value="F:thiamine-phosphate kinase activity"/>
    <property type="evidence" value="ECO:0007669"/>
    <property type="project" value="UniProtKB-UniRule"/>
</dbReference>
<protein>
    <recommendedName>
        <fullName evidence="2">Thiamine-monophosphate kinase</fullName>
        <shortName evidence="2">TMP kinase</shortName>
        <shortName evidence="2">Thiamine-phosphate kinase</shortName>
        <ecNumber evidence="2">2.7.4.16</ecNumber>
    </recommendedName>
</protein>
<feature type="binding site" evidence="2">
    <location>
        <position position="267"/>
    </location>
    <ligand>
        <name>substrate</name>
    </ligand>
</feature>
<feature type="domain" description="PurM-like N-terminal" evidence="3">
    <location>
        <begin position="28"/>
        <end position="138"/>
    </location>
</feature>
<keyword evidence="1 2" id="KW-0784">Thiamine biosynthesis</keyword>
<dbReference type="InterPro" id="IPR006283">
    <property type="entry name" value="ThiL-like"/>
</dbReference>
<dbReference type="GO" id="GO:0009229">
    <property type="term" value="P:thiamine diphosphate biosynthetic process"/>
    <property type="evidence" value="ECO:0007669"/>
    <property type="project" value="UniProtKB-UniRule"/>
</dbReference>
<name>A0A6B8KG53_9HYPH</name>
<dbReference type="InterPro" id="IPR036921">
    <property type="entry name" value="PurM-like_N_sf"/>
</dbReference>
<dbReference type="Gene3D" id="3.30.1330.10">
    <property type="entry name" value="PurM-like, N-terminal domain"/>
    <property type="match status" value="1"/>
</dbReference>
<dbReference type="SUPFAM" id="SSF56042">
    <property type="entry name" value="PurM C-terminal domain-like"/>
    <property type="match status" value="1"/>
</dbReference>
<dbReference type="EC" id="2.7.4.16" evidence="2"/>
<feature type="binding site" evidence="2">
    <location>
        <position position="29"/>
    </location>
    <ligand>
        <name>Mg(2+)</name>
        <dbReference type="ChEBI" id="CHEBI:18420"/>
        <label>3</label>
    </ligand>
</feature>
<dbReference type="NCBIfam" id="TIGR01379">
    <property type="entry name" value="thiL"/>
    <property type="match status" value="1"/>
</dbReference>
<dbReference type="HAMAP" id="MF_02128">
    <property type="entry name" value="TMP_kinase"/>
    <property type="match status" value="1"/>
</dbReference>
<dbReference type="Gene3D" id="3.90.650.10">
    <property type="entry name" value="PurM-like C-terminal domain"/>
    <property type="match status" value="1"/>
</dbReference>
<dbReference type="Pfam" id="PF02769">
    <property type="entry name" value="AIRS_C"/>
    <property type="match status" value="1"/>
</dbReference>